<dbReference type="OrthoDB" id="8721254at2"/>
<dbReference type="AlphaFoldDB" id="A0A410GG56"/>
<dbReference type="InterPro" id="IPR005471">
    <property type="entry name" value="Tscrpt_reg_IclR_N"/>
</dbReference>
<dbReference type="InterPro" id="IPR036390">
    <property type="entry name" value="WH_DNA-bd_sf"/>
</dbReference>
<dbReference type="PROSITE" id="PS51077">
    <property type="entry name" value="HTH_ICLR"/>
    <property type="match status" value="1"/>
</dbReference>
<dbReference type="PANTHER" id="PTHR30136">
    <property type="entry name" value="HELIX-TURN-HELIX TRANSCRIPTIONAL REGULATOR, ICLR FAMILY"/>
    <property type="match status" value="1"/>
</dbReference>
<evidence type="ECO:0000259" key="5">
    <source>
        <dbReference type="PROSITE" id="PS51078"/>
    </source>
</evidence>
<dbReference type="InterPro" id="IPR036388">
    <property type="entry name" value="WH-like_DNA-bd_sf"/>
</dbReference>
<dbReference type="InterPro" id="IPR014757">
    <property type="entry name" value="Tscrpt_reg_IclR_C"/>
</dbReference>
<evidence type="ECO:0000256" key="1">
    <source>
        <dbReference type="ARBA" id="ARBA00023015"/>
    </source>
</evidence>
<proteinExistence type="predicted"/>
<feature type="domain" description="HTH iclR-type" evidence="4">
    <location>
        <begin position="20"/>
        <end position="80"/>
    </location>
</feature>
<sequence length="278" mass="30773">MQGSDSDRLTKRGNHPITEPSVLKRVGAILELFSEDTPLITLNDLVRLLGISTPTAYRYVADLCDMGMLSRVSGCYTLGPKVLELGYLINKFDPILSASKALMSDLCTKSGCHVLFSKVYGQNLINIYYAKGSDLKDLNFVPGRKMPWFKGSQARSTLAYLDRRKLRRIYDLNEGDSARDEVGADWDSFCKELAQIRRAGHYISRGELDEGVTGVAAPVFDEENEVLGSLVLAFPTAAPPWVGEELIANVVMDHARKITEAIANLTIAENNVLTIKRE</sequence>
<dbReference type="Proteomes" id="UP000283474">
    <property type="component" value="Chromosome"/>
</dbReference>
<dbReference type="PANTHER" id="PTHR30136:SF24">
    <property type="entry name" value="HTH-TYPE TRANSCRIPTIONAL REPRESSOR ALLR"/>
    <property type="match status" value="1"/>
</dbReference>
<keyword evidence="7" id="KW-1185">Reference proteome</keyword>
<name>A0A410GG56_9BURK</name>
<protein>
    <recommendedName>
        <fullName evidence="8">IclR family transcriptional regulator</fullName>
    </recommendedName>
</protein>
<dbReference type="SUPFAM" id="SSF55781">
    <property type="entry name" value="GAF domain-like"/>
    <property type="match status" value="1"/>
</dbReference>
<keyword evidence="1" id="KW-0805">Transcription regulation</keyword>
<accession>A0A410GG56</accession>
<dbReference type="KEGG" id="pus:CKA81_16215"/>
<evidence type="ECO:0000259" key="4">
    <source>
        <dbReference type="PROSITE" id="PS51077"/>
    </source>
</evidence>
<dbReference type="GO" id="GO:0045892">
    <property type="term" value="P:negative regulation of DNA-templated transcription"/>
    <property type="evidence" value="ECO:0007669"/>
    <property type="project" value="TreeGrafter"/>
</dbReference>
<dbReference type="Gene3D" id="1.10.10.10">
    <property type="entry name" value="Winged helix-like DNA-binding domain superfamily/Winged helix DNA-binding domain"/>
    <property type="match status" value="1"/>
</dbReference>
<keyword evidence="3" id="KW-0804">Transcription</keyword>
<dbReference type="SMART" id="SM00346">
    <property type="entry name" value="HTH_ICLR"/>
    <property type="match status" value="1"/>
</dbReference>
<dbReference type="Pfam" id="PF01614">
    <property type="entry name" value="IclR_C"/>
    <property type="match status" value="1"/>
</dbReference>
<dbReference type="GO" id="GO:0003700">
    <property type="term" value="F:DNA-binding transcription factor activity"/>
    <property type="evidence" value="ECO:0007669"/>
    <property type="project" value="TreeGrafter"/>
</dbReference>
<dbReference type="Gene3D" id="3.30.450.40">
    <property type="match status" value="1"/>
</dbReference>
<dbReference type="Pfam" id="PF09339">
    <property type="entry name" value="HTH_IclR"/>
    <property type="match status" value="1"/>
</dbReference>
<dbReference type="PROSITE" id="PS51078">
    <property type="entry name" value="ICLR_ED"/>
    <property type="match status" value="1"/>
</dbReference>
<gene>
    <name evidence="6" type="ORF">CKA81_16215</name>
</gene>
<organism evidence="6 7">
    <name type="scientific">Pollutimonas thiosulfatoxidans</name>
    <dbReference type="NCBI Taxonomy" id="2028345"/>
    <lineage>
        <taxon>Bacteria</taxon>
        <taxon>Pseudomonadati</taxon>
        <taxon>Pseudomonadota</taxon>
        <taxon>Betaproteobacteria</taxon>
        <taxon>Burkholderiales</taxon>
        <taxon>Alcaligenaceae</taxon>
        <taxon>Pollutimonas</taxon>
    </lineage>
</organism>
<feature type="domain" description="IclR-ED" evidence="5">
    <location>
        <begin position="81"/>
        <end position="264"/>
    </location>
</feature>
<dbReference type="RefSeq" id="WP_128356228.1">
    <property type="nucleotide sequence ID" value="NZ_CP022987.1"/>
</dbReference>
<evidence type="ECO:0000313" key="7">
    <source>
        <dbReference type="Proteomes" id="UP000283474"/>
    </source>
</evidence>
<evidence type="ECO:0000256" key="3">
    <source>
        <dbReference type="ARBA" id="ARBA00023163"/>
    </source>
</evidence>
<dbReference type="SUPFAM" id="SSF46785">
    <property type="entry name" value="Winged helix' DNA-binding domain"/>
    <property type="match status" value="1"/>
</dbReference>
<reference evidence="6 7" key="1">
    <citation type="submission" date="2017-08" db="EMBL/GenBank/DDBJ databases">
        <authorList>
            <person name="Park S.-J."/>
            <person name="Kim H."/>
        </authorList>
    </citation>
    <scope>NUCLEOTIDE SEQUENCE [LARGE SCALE GENOMIC DNA]</scope>
    <source>
        <strain evidence="7">ye3</strain>
    </source>
</reference>
<dbReference type="InterPro" id="IPR050707">
    <property type="entry name" value="HTH_MetabolicPath_Reg"/>
</dbReference>
<evidence type="ECO:0000313" key="6">
    <source>
        <dbReference type="EMBL" id="QAA95235.1"/>
    </source>
</evidence>
<evidence type="ECO:0008006" key="8">
    <source>
        <dbReference type="Google" id="ProtNLM"/>
    </source>
</evidence>
<dbReference type="EMBL" id="CP022987">
    <property type="protein sequence ID" value="QAA95235.1"/>
    <property type="molecule type" value="Genomic_DNA"/>
</dbReference>
<keyword evidence="2" id="KW-0238">DNA-binding</keyword>
<dbReference type="InterPro" id="IPR029016">
    <property type="entry name" value="GAF-like_dom_sf"/>
</dbReference>
<evidence type="ECO:0000256" key="2">
    <source>
        <dbReference type="ARBA" id="ARBA00023125"/>
    </source>
</evidence>
<dbReference type="GO" id="GO:0003677">
    <property type="term" value="F:DNA binding"/>
    <property type="evidence" value="ECO:0007669"/>
    <property type="project" value="UniProtKB-KW"/>
</dbReference>